<dbReference type="PANTHER" id="PTHR30204:SF98">
    <property type="entry name" value="HTH-TYPE TRANSCRIPTIONAL REGULATOR ADHR"/>
    <property type="match status" value="1"/>
</dbReference>
<dbReference type="SUPFAM" id="SSF46955">
    <property type="entry name" value="Putative DNA-binding domain"/>
    <property type="match status" value="1"/>
</dbReference>
<reference evidence="3 4" key="1">
    <citation type="submission" date="2016-06" db="EMBL/GenBank/DDBJ databases">
        <title>The sequenced genome of the ice-adhering bacterium Marinomonas primoryensis, from Antarctica.</title>
        <authorList>
            <person name="Graham L."/>
            <person name="Vance T.D.R."/>
            <person name="Davies P.L."/>
        </authorList>
    </citation>
    <scope>NUCLEOTIDE SEQUENCE [LARGE SCALE GENOMIC DNA]</scope>
    <source>
        <strain evidence="3 4">AceL</strain>
    </source>
</reference>
<dbReference type="RefSeq" id="WP_112137610.1">
    <property type="nucleotide sequence ID" value="NZ_CP016181.1"/>
</dbReference>
<accession>A0A2Z4PRK0</accession>
<dbReference type="PROSITE" id="PS50937">
    <property type="entry name" value="HTH_MERR_2"/>
    <property type="match status" value="1"/>
</dbReference>
<dbReference type="InterPro" id="IPR047057">
    <property type="entry name" value="MerR_fam"/>
</dbReference>
<dbReference type="GO" id="GO:0003700">
    <property type="term" value="F:DNA-binding transcription factor activity"/>
    <property type="evidence" value="ECO:0007669"/>
    <property type="project" value="InterPro"/>
</dbReference>
<dbReference type="OrthoDB" id="9808480at2"/>
<gene>
    <name evidence="3" type="ORF">A8139_09325</name>
</gene>
<dbReference type="EMBL" id="CP016181">
    <property type="protein sequence ID" value="AWY00172.1"/>
    <property type="molecule type" value="Genomic_DNA"/>
</dbReference>
<dbReference type="GO" id="GO:0003677">
    <property type="term" value="F:DNA binding"/>
    <property type="evidence" value="ECO:0007669"/>
    <property type="project" value="UniProtKB-KW"/>
</dbReference>
<dbReference type="SMART" id="SM00422">
    <property type="entry name" value="HTH_MERR"/>
    <property type="match status" value="1"/>
</dbReference>
<proteinExistence type="predicted"/>
<dbReference type="AlphaFoldDB" id="A0A2Z4PRK0"/>
<evidence type="ECO:0000313" key="4">
    <source>
        <dbReference type="Proteomes" id="UP000249898"/>
    </source>
</evidence>
<dbReference type="Gene3D" id="1.10.1660.10">
    <property type="match status" value="1"/>
</dbReference>
<dbReference type="CDD" id="cd01109">
    <property type="entry name" value="HTH_YyaN"/>
    <property type="match status" value="1"/>
</dbReference>
<keyword evidence="1" id="KW-0238">DNA-binding</keyword>
<evidence type="ECO:0000313" key="3">
    <source>
        <dbReference type="EMBL" id="AWY00172.1"/>
    </source>
</evidence>
<evidence type="ECO:0000256" key="1">
    <source>
        <dbReference type="ARBA" id="ARBA00023125"/>
    </source>
</evidence>
<name>A0A2Z4PRK0_9GAMM</name>
<feature type="domain" description="HTH merR-type" evidence="2">
    <location>
        <begin position="1"/>
        <end position="69"/>
    </location>
</feature>
<dbReference type="InterPro" id="IPR009061">
    <property type="entry name" value="DNA-bd_dom_put_sf"/>
</dbReference>
<dbReference type="Proteomes" id="UP000249898">
    <property type="component" value="Chromosome"/>
</dbReference>
<dbReference type="InterPro" id="IPR000551">
    <property type="entry name" value="MerR-type_HTH_dom"/>
</dbReference>
<protein>
    <submittedName>
        <fullName evidence="3">MerR family transcriptional regulator</fullName>
    </submittedName>
</protein>
<sequence length="118" mass="13741">MNMKEFSLCVGLSAHTLRYYEKIGLIKNVQRNTSGHRSYTKKEVDWVGFIVRLKETGMALENILQYAQLREVGVVTVFERQQLLERHKDLLKAHIALQQNHLEALDKKIDLYKANKVS</sequence>
<dbReference type="Pfam" id="PF13411">
    <property type="entry name" value="MerR_1"/>
    <property type="match status" value="1"/>
</dbReference>
<evidence type="ECO:0000259" key="2">
    <source>
        <dbReference type="PROSITE" id="PS50937"/>
    </source>
</evidence>
<organism evidence="3 4">
    <name type="scientific">Marinomonas primoryensis</name>
    <dbReference type="NCBI Taxonomy" id="178399"/>
    <lineage>
        <taxon>Bacteria</taxon>
        <taxon>Pseudomonadati</taxon>
        <taxon>Pseudomonadota</taxon>
        <taxon>Gammaproteobacteria</taxon>
        <taxon>Oceanospirillales</taxon>
        <taxon>Oceanospirillaceae</taxon>
        <taxon>Marinomonas</taxon>
    </lineage>
</organism>
<dbReference type="PANTHER" id="PTHR30204">
    <property type="entry name" value="REDOX-CYCLING DRUG-SENSING TRANSCRIPTIONAL ACTIVATOR SOXR"/>
    <property type="match status" value="1"/>
</dbReference>